<comment type="caution">
    <text evidence="1">The sequence shown here is derived from an EMBL/GenBank/DDBJ whole genome shotgun (WGS) entry which is preliminary data.</text>
</comment>
<evidence type="ECO:0000313" key="1">
    <source>
        <dbReference type="EMBL" id="GIY85534.1"/>
    </source>
</evidence>
<organism evidence="1 2">
    <name type="scientific">Caerostris darwini</name>
    <dbReference type="NCBI Taxonomy" id="1538125"/>
    <lineage>
        <taxon>Eukaryota</taxon>
        <taxon>Metazoa</taxon>
        <taxon>Ecdysozoa</taxon>
        <taxon>Arthropoda</taxon>
        <taxon>Chelicerata</taxon>
        <taxon>Arachnida</taxon>
        <taxon>Araneae</taxon>
        <taxon>Araneomorphae</taxon>
        <taxon>Entelegynae</taxon>
        <taxon>Araneoidea</taxon>
        <taxon>Araneidae</taxon>
        <taxon>Caerostris</taxon>
    </lineage>
</organism>
<dbReference type="AlphaFoldDB" id="A0AAV4WV56"/>
<evidence type="ECO:0000313" key="2">
    <source>
        <dbReference type="Proteomes" id="UP001054837"/>
    </source>
</evidence>
<gene>
    <name evidence="1" type="ORF">CDAR_540261</name>
</gene>
<dbReference type="EMBL" id="BPLQ01015065">
    <property type="protein sequence ID" value="GIY85534.1"/>
    <property type="molecule type" value="Genomic_DNA"/>
</dbReference>
<keyword evidence="2" id="KW-1185">Reference proteome</keyword>
<accession>A0AAV4WV56</accession>
<sequence length="96" mass="11266">MVRWLVDFLVDKSQICQSCAKINRVFCRLLPVPPNGKKTANFKRFNIKQGTVKEIQLSETKCCEKDTISKHFTNQSEILKKSEEDLLKKSRFRIDF</sequence>
<proteinExistence type="predicted"/>
<protein>
    <submittedName>
        <fullName evidence="1">Uncharacterized protein</fullName>
    </submittedName>
</protein>
<dbReference type="Proteomes" id="UP001054837">
    <property type="component" value="Unassembled WGS sequence"/>
</dbReference>
<name>A0AAV4WV56_9ARAC</name>
<reference evidence="1 2" key="1">
    <citation type="submission" date="2021-06" db="EMBL/GenBank/DDBJ databases">
        <title>Caerostris darwini draft genome.</title>
        <authorList>
            <person name="Kono N."/>
            <person name="Arakawa K."/>
        </authorList>
    </citation>
    <scope>NUCLEOTIDE SEQUENCE [LARGE SCALE GENOMIC DNA]</scope>
</reference>